<reference evidence="13 14" key="1">
    <citation type="submission" date="2019-02" db="EMBL/GenBank/DDBJ databases">
        <title>Genomic Encyclopedia of Type Strains, Phase IV (KMG-IV): sequencing the most valuable type-strain genomes for metagenomic binning, comparative biology and taxonomic classification.</title>
        <authorList>
            <person name="Goeker M."/>
        </authorList>
    </citation>
    <scope>NUCLEOTIDE SEQUENCE [LARGE SCALE GENOMIC DNA]</scope>
    <source>
        <strain evidence="13 14">DSM 45622</strain>
    </source>
</reference>
<dbReference type="GO" id="GO:0035999">
    <property type="term" value="P:tetrahydrofolate interconversion"/>
    <property type="evidence" value="ECO:0007669"/>
    <property type="project" value="UniProtKB-UniPathway"/>
</dbReference>
<dbReference type="InterPro" id="IPR004620">
    <property type="entry name" value="MTHF_reductase_bac"/>
</dbReference>
<evidence type="ECO:0000256" key="3">
    <source>
        <dbReference type="ARBA" id="ARBA00006743"/>
    </source>
</evidence>
<evidence type="ECO:0000256" key="9">
    <source>
        <dbReference type="ARBA" id="ARBA00023167"/>
    </source>
</evidence>
<dbReference type="InterPro" id="IPR029041">
    <property type="entry name" value="FAD-linked_oxidoreductase-like"/>
</dbReference>
<dbReference type="PANTHER" id="PTHR45754">
    <property type="entry name" value="METHYLENETETRAHYDROFOLATE REDUCTASE"/>
    <property type="match status" value="1"/>
</dbReference>
<keyword evidence="6 12" id="KW-0274">FAD</keyword>
<dbReference type="GO" id="GO:0009086">
    <property type="term" value="P:methionine biosynthetic process"/>
    <property type="evidence" value="ECO:0007669"/>
    <property type="project" value="UniProtKB-KW"/>
</dbReference>
<dbReference type="SUPFAM" id="SSF51730">
    <property type="entry name" value="FAD-linked oxidoreductase"/>
    <property type="match status" value="1"/>
</dbReference>
<dbReference type="CDD" id="cd00537">
    <property type="entry name" value="MTHFR"/>
    <property type="match status" value="1"/>
</dbReference>
<evidence type="ECO:0000256" key="6">
    <source>
        <dbReference type="ARBA" id="ARBA00022827"/>
    </source>
</evidence>
<dbReference type="Gene3D" id="3.20.20.220">
    <property type="match status" value="1"/>
</dbReference>
<dbReference type="AlphaFoldDB" id="A0A4Q7NGI6"/>
<dbReference type="EMBL" id="SGXD01000004">
    <property type="protein sequence ID" value="RZS82945.1"/>
    <property type="molecule type" value="Genomic_DNA"/>
</dbReference>
<keyword evidence="8" id="KW-0520">NAD</keyword>
<sequence length="289" mass="31212">MGALLASGRPSYSFEFFPPKTDEGERQLFRAVRELEPLQPTFVSVTYGAGGSTRDRTVRITRRIAEDTTLLPVAHLTCVGASRAEVRSVIGQYADAGIRNVLALRGDPPAGAGTEWQPHPEGLRYAVELVELVRSLGDFSVGVAAFPEKHPEAVDLAADAEVLVRKADAGAEYAVTQFFFRAEDYFRLVDRLDALGCRLPVIPGLMPVTNVAQIQRMVQLSGAAFPDELAARLHAVDGDPEGVRRVGVEIAVELGQRLLDGGAPGLHFYTLNRSTATREAYAALGLASR</sequence>
<evidence type="ECO:0000256" key="4">
    <source>
        <dbReference type="ARBA" id="ARBA00022605"/>
    </source>
</evidence>
<evidence type="ECO:0000256" key="1">
    <source>
        <dbReference type="ARBA" id="ARBA00001974"/>
    </source>
</evidence>
<evidence type="ECO:0000256" key="5">
    <source>
        <dbReference type="ARBA" id="ARBA00022630"/>
    </source>
</evidence>
<comment type="pathway">
    <text evidence="10">Amino-acid biosynthesis; L-methionine biosynthesis via de novo pathway.</text>
</comment>
<evidence type="ECO:0000256" key="8">
    <source>
        <dbReference type="ARBA" id="ARBA00023027"/>
    </source>
</evidence>
<dbReference type="InterPro" id="IPR003171">
    <property type="entry name" value="Mehydrof_redctse-like"/>
</dbReference>
<dbReference type="PANTHER" id="PTHR45754:SF3">
    <property type="entry name" value="METHYLENETETRAHYDROFOLATE REDUCTASE (NADPH)"/>
    <property type="match status" value="1"/>
</dbReference>
<keyword evidence="9" id="KW-0486">Methionine biosynthesis</keyword>
<proteinExistence type="inferred from homology"/>
<evidence type="ECO:0000256" key="12">
    <source>
        <dbReference type="RuleBase" id="RU003862"/>
    </source>
</evidence>
<dbReference type="Proteomes" id="UP000293638">
    <property type="component" value="Unassembled WGS sequence"/>
</dbReference>
<comment type="similarity">
    <text evidence="3 12">Belongs to the methylenetetrahydrofolate reductase family.</text>
</comment>
<comment type="caution">
    <text evidence="13">The sequence shown here is derived from an EMBL/GenBank/DDBJ whole genome shotgun (WGS) entry which is preliminary data.</text>
</comment>
<dbReference type="GO" id="GO:0005829">
    <property type="term" value="C:cytosol"/>
    <property type="evidence" value="ECO:0007669"/>
    <property type="project" value="InterPro"/>
</dbReference>
<evidence type="ECO:0000256" key="7">
    <source>
        <dbReference type="ARBA" id="ARBA00023002"/>
    </source>
</evidence>
<keyword evidence="14" id="KW-1185">Reference proteome</keyword>
<protein>
    <recommendedName>
        <fullName evidence="12">Methylenetetrahydrofolate reductase</fullName>
        <ecNumber evidence="12">1.5.1.54</ecNumber>
    </recommendedName>
</protein>
<comment type="catalytic activity">
    <reaction evidence="11">
        <text>(6S)-5-methyl-5,6,7,8-tetrahydrofolate + NAD(+) = (6R)-5,10-methylene-5,6,7,8-tetrahydrofolate + NADH + H(+)</text>
        <dbReference type="Rhea" id="RHEA:19821"/>
        <dbReference type="ChEBI" id="CHEBI:15378"/>
        <dbReference type="ChEBI" id="CHEBI:15636"/>
        <dbReference type="ChEBI" id="CHEBI:18608"/>
        <dbReference type="ChEBI" id="CHEBI:57540"/>
        <dbReference type="ChEBI" id="CHEBI:57945"/>
        <dbReference type="EC" id="1.5.1.54"/>
    </reaction>
    <physiologicalReaction direction="right-to-left" evidence="11">
        <dbReference type="Rhea" id="RHEA:19823"/>
    </physiologicalReaction>
</comment>
<organism evidence="13 14">
    <name type="scientific">Motilibacter rhizosphaerae</name>
    <dbReference type="NCBI Taxonomy" id="598652"/>
    <lineage>
        <taxon>Bacteria</taxon>
        <taxon>Bacillati</taxon>
        <taxon>Actinomycetota</taxon>
        <taxon>Actinomycetes</taxon>
        <taxon>Motilibacterales</taxon>
        <taxon>Motilibacteraceae</taxon>
        <taxon>Motilibacter</taxon>
    </lineage>
</organism>
<accession>A0A4Q7NGI6</accession>
<dbReference type="GO" id="GO:0106312">
    <property type="term" value="F:methylenetetrahydrofolate reductase (NADH) activity"/>
    <property type="evidence" value="ECO:0007669"/>
    <property type="project" value="UniProtKB-EC"/>
</dbReference>
<evidence type="ECO:0000256" key="11">
    <source>
        <dbReference type="ARBA" id="ARBA00048628"/>
    </source>
</evidence>
<comment type="cofactor">
    <cofactor evidence="1 12">
        <name>FAD</name>
        <dbReference type="ChEBI" id="CHEBI:57692"/>
    </cofactor>
</comment>
<comment type="pathway">
    <text evidence="2 12">One-carbon metabolism; tetrahydrofolate interconversion.</text>
</comment>
<dbReference type="EC" id="1.5.1.54" evidence="12"/>
<dbReference type="RefSeq" id="WP_407938155.1">
    <property type="nucleotide sequence ID" value="NZ_SGXD01000004.1"/>
</dbReference>
<evidence type="ECO:0000313" key="13">
    <source>
        <dbReference type="EMBL" id="RZS82945.1"/>
    </source>
</evidence>
<dbReference type="GO" id="GO:0071949">
    <property type="term" value="F:FAD binding"/>
    <property type="evidence" value="ECO:0007669"/>
    <property type="project" value="TreeGrafter"/>
</dbReference>
<dbReference type="UniPathway" id="UPA00193"/>
<dbReference type="NCBIfam" id="TIGR00676">
    <property type="entry name" value="fadh2"/>
    <property type="match status" value="1"/>
</dbReference>
<gene>
    <name evidence="13" type="ORF">EV189_3343</name>
</gene>
<keyword evidence="7 12" id="KW-0560">Oxidoreductase</keyword>
<evidence type="ECO:0000256" key="10">
    <source>
        <dbReference type="ARBA" id="ARBA00034478"/>
    </source>
</evidence>
<name>A0A4Q7NGI6_9ACTN</name>
<evidence type="ECO:0000313" key="14">
    <source>
        <dbReference type="Proteomes" id="UP000293638"/>
    </source>
</evidence>
<keyword evidence="4" id="KW-0028">Amino-acid biosynthesis</keyword>
<evidence type="ECO:0000256" key="2">
    <source>
        <dbReference type="ARBA" id="ARBA00004777"/>
    </source>
</evidence>
<keyword evidence="5 12" id="KW-0285">Flavoprotein</keyword>
<dbReference type="Pfam" id="PF02219">
    <property type="entry name" value="MTHFR"/>
    <property type="match status" value="1"/>
</dbReference>